<proteinExistence type="predicted"/>
<feature type="transmembrane region" description="Helical" evidence="1">
    <location>
        <begin position="209"/>
        <end position="228"/>
    </location>
</feature>
<dbReference type="InterPro" id="IPR035919">
    <property type="entry name" value="EAL_sf"/>
</dbReference>
<dbReference type="PANTHER" id="PTHR44757:SF2">
    <property type="entry name" value="BIOFILM ARCHITECTURE MAINTENANCE PROTEIN MBAA"/>
    <property type="match status" value="1"/>
</dbReference>
<dbReference type="PROSITE" id="PS50887">
    <property type="entry name" value="GGDEF"/>
    <property type="match status" value="1"/>
</dbReference>
<dbReference type="SUPFAM" id="SSF55073">
    <property type="entry name" value="Nucleotide cyclase"/>
    <property type="match status" value="1"/>
</dbReference>
<evidence type="ECO:0000313" key="5">
    <source>
        <dbReference type="Proteomes" id="UP001595912"/>
    </source>
</evidence>
<evidence type="ECO:0000259" key="2">
    <source>
        <dbReference type="PROSITE" id="PS50883"/>
    </source>
</evidence>
<feature type="domain" description="EAL" evidence="2">
    <location>
        <begin position="506"/>
        <end position="761"/>
    </location>
</feature>
<feature type="transmembrane region" description="Helical" evidence="1">
    <location>
        <begin position="73"/>
        <end position="94"/>
    </location>
</feature>
<dbReference type="PROSITE" id="PS50883">
    <property type="entry name" value="EAL"/>
    <property type="match status" value="1"/>
</dbReference>
<feature type="transmembrane region" description="Helical" evidence="1">
    <location>
        <begin position="138"/>
        <end position="161"/>
    </location>
</feature>
<organism evidence="4 5">
    <name type="scientific">Dactylosporangium cerinum</name>
    <dbReference type="NCBI Taxonomy" id="1434730"/>
    <lineage>
        <taxon>Bacteria</taxon>
        <taxon>Bacillati</taxon>
        <taxon>Actinomycetota</taxon>
        <taxon>Actinomycetes</taxon>
        <taxon>Micromonosporales</taxon>
        <taxon>Micromonosporaceae</taxon>
        <taxon>Dactylosporangium</taxon>
    </lineage>
</organism>
<dbReference type="Gene3D" id="3.20.20.450">
    <property type="entry name" value="EAL domain"/>
    <property type="match status" value="1"/>
</dbReference>
<dbReference type="Pfam" id="PF00990">
    <property type="entry name" value="GGDEF"/>
    <property type="match status" value="1"/>
</dbReference>
<dbReference type="InterPro" id="IPR000160">
    <property type="entry name" value="GGDEF_dom"/>
</dbReference>
<comment type="caution">
    <text evidence="4">The sequence shown here is derived from an EMBL/GenBank/DDBJ whole genome shotgun (WGS) entry which is preliminary data.</text>
</comment>
<evidence type="ECO:0000313" key="4">
    <source>
        <dbReference type="EMBL" id="MFC5005124.1"/>
    </source>
</evidence>
<keyword evidence="1" id="KW-0812">Transmembrane</keyword>
<dbReference type="NCBIfam" id="TIGR00254">
    <property type="entry name" value="GGDEF"/>
    <property type="match status" value="1"/>
</dbReference>
<sequence>MPAALRLPSSRRLVGAVAGCLLTEAAWASAYAVGVPVPKVLALLLVPAAMGLAALTALAAARTPGLGPGGARFWRQLTVCILLTGIGATIMGQARLNPDTPNALRIIQVSAPALVLGIGLAMYALLRLPVRAQSRGEWVRLGLDGLTVLITTALFLWHLALRPMVERHTDVRLALGLLMLATTCLVALVAVMKVVLLGSGPISPRSMRLLASAILAGGLGSAVSPLIASPRLVGLQPMITLFEALLVACAAHAQTRPVPEPAAAARTRAYSKLPYFAVAATSLLLAAVAYGDHAGVGPVATGAIAVSAVVGLRQLVALRDNAQLLTSVRRHEQRLRYQASHDALTTLVNRAHFTELLDAALTTATRPVAVLLIDLDDFKLINDTLGHAVGDEVLITVAERLRRAVRHDDVVARLGGDEFAMLLHDVDDAHAVDVAGRIRDTLGTPIHTAGHDLLVHASVGVATSASGDRLDTLLRNADLAMYAAKERGKGGHFVYVPGMTTRIVAHAELGAQLRDAIELGQLFLLYQPIVRLDDGRTTATEALVRWRHPERGVVPPCDFIPAAEQTGLIVALGRWVLREACRQQARWLRDLGDDAPQSVSVNVAGRQLTDPQFVADVVAALDDAGLDARRLTLEVTETAVLDRAEAIAALHALRGLRVKLALDDFGTAASSLGLLLTCPVTSLKLDRTFVDGITTVARQEAVATAVIRMAQALELSAVAEGIETEAQARMLRGLGYRFGQGYLYARPLAPHDVAALSAPVLIGRRSSI</sequence>
<dbReference type="InterPro" id="IPR043128">
    <property type="entry name" value="Rev_trsase/Diguanyl_cyclase"/>
</dbReference>
<dbReference type="InterPro" id="IPR001633">
    <property type="entry name" value="EAL_dom"/>
</dbReference>
<keyword evidence="1" id="KW-1133">Transmembrane helix</keyword>
<feature type="domain" description="GGDEF" evidence="3">
    <location>
        <begin position="366"/>
        <end position="497"/>
    </location>
</feature>
<feature type="transmembrane region" description="Helical" evidence="1">
    <location>
        <begin position="173"/>
        <end position="197"/>
    </location>
</feature>
<name>A0ABV9WCA8_9ACTN</name>
<evidence type="ECO:0000259" key="3">
    <source>
        <dbReference type="PROSITE" id="PS50887"/>
    </source>
</evidence>
<feature type="transmembrane region" description="Helical" evidence="1">
    <location>
        <begin position="40"/>
        <end position="61"/>
    </location>
</feature>
<reference evidence="5" key="1">
    <citation type="journal article" date="2019" name="Int. J. Syst. Evol. Microbiol.">
        <title>The Global Catalogue of Microorganisms (GCM) 10K type strain sequencing project: providing services to taxonomists for standard genome sequencing and annotation.</title>
        <authorList>
            <consortium name="The Broad Institute Genomics Platform"/>
            <consortium name="The Broad Institute Genome Sequencing Center for Infectious Disease"/>
            <person name="Wu L."/>
            <person name="Ma J."/>
        </authorList>
    </citation>
    <scope>NUCLEOTIDE SEQUENCE [LARGE SCALE GENOMIC DNA]</scope>
    <source>
        <strain evidence="5">CGMCC 4.7152</strain>
    </source>
</reference>
<keyword evidence="1" id="KW-0472">Membrane</keyword>
<protein>
    <submittedName>
        <fullName evidence="4">Bifunctional diguanylate cyclase/phosphodiesterase</fullName>
    </submittedName>
</protein>
<gene>
    <name evidence="4" type="ORF">ACFPIJ_45740</name>
</gene>
<feature type="transmembrane region" description="Helical" evidence="1">
    <location>
        <begin position="106"/>
        <end position="126"/>
    </location>
</feature>
<dbReference type="SMART" id="SM00052">
    <property type="entry name" value="EAL"/>
    <property type="match status" value="1"/>
</dbReference>
<accession>A0ABV9WCA8</accession>
<dbReference type="Proteomes" id="UP001595912">
    <property type="component" value="Unassembled WGS sequence"/>
</dbReference>
<dbReference type="Pfam" id="PF00563">
    <property type="entry name" value="EAL"/>
    <property type="match status" value="1"/>
</dbReference>
<dbReference type="CDD" id="cd01949">
    <property type="entry name" value="GGDEF"/>
    <property type="match status" value="1"/>
</dbReference>
<keyword evidence="5" id="KW-1185">Reference proteome</keyword>
<evidence type="ECO:0000256" key="1">
    <source>
        <dbReference type="SAM" id="Phobius"/>
    </source>
</evidence>
<dbReference type="PANTHER" id="PTHR44757">
    <property type="entry name" value="DIGUANYLATE CYCLASE DGCP"/>
    <property type="match status" value="1"/>
</dbReference>
<dbReference type="InterPro" id="IPR052155">
    <property type="entry name" value="Biofilm_reg_signaling"/>
</dbReference>
<dbReference type="CDD" id="cd01948">
    <property type="entry name" value="EAL"/>
    <property type="match status" value="1"/>
</dbReference>
<dbReference type="RefSeq" id="WP_380125667.1">
    <property type="nucleotide sequence ID" value="NZ_JBHSIU010000068.1"/>
</dbReference>
<dbReference type="EMBL" id="JBHSIU010000068">
    <property type="protein sequence ID" value="MFC5005124.1"/>
    <property type="molecule type" value="Genomic_DNA"/>
</dbReference>
<dbReference type="InterPro" id="IPR029787">
    <property type="entry name" value="Nucleotide_cyclase"/>
</dbReference>
<dbReference type="SMART" id="SM00267">
    <property type="entry name" value="GGDEF"/>
    <property type="match status" value="1"/>
</dbReference>
<dbReference type="SUPFAM" id="SSF141868">
    <property type="entry name" value="EAL domain-like"/>
    <property type="match status" value="1"/>
</dbReference>
<dbReference type="Gene3D" id="3.30.70.270">
    <property type="match status" value="1"/>
</dbReference>